<dbReference type="AlphaFoldDB" id="A0A2I1DFY8"/>
<keyword evidence="3" id="KW-1185">Reference proteome</keyword>
<evidence type="ECO:0000313" key="3">
    <source>
        <dbReference type="Proteomes" id="UP000234254"/>
    </source>
</evidence>
<evidence type="ECO:0000256" key="1">
    <source>
        <dbReference type="SAM" id="MobiDB-lite"/>
    </source>
</evidence>
<dbReference type="GO" id="GO:0008168">
    <property type="term" value="F:methyltransferase activity"/>
    <property type="evidence" value="ECO:0007669"/>
    <property type="project" value="UniProtKB-KW"/>
</dbReference>
<dbReference type="EMBL" id="MSFM01000001">
    <property type="protein sequence ID" value="PKY08792.1"/>
    <property type="molecule type" value="Genomic_DNA"/>
</dbReference>
<dbReference type="SUPFAM" id="SSF53335">
    <property type="entry name" value="S-adenosyl-L-methionine-dependent methyltransferases"/>
    <property type="match status" value="1"/>
</dbReference>
<organism evidence="2 3">
    <name type="scientific">Aspergillus campestris (strain IBT 28561)</name>
    <dbReference type="NCBI Taxonomy" id="1392248"/>
    <lineage>
        <taxon>Eukaryota</taxon>
        <taxon>Fungi</taxon>
        <taxon>Dikarya</taxon>
        <taxon>Ascomycota</taxon>
        <taxon>Pezizomycotina</taxon>
        <taxon>Eurotiomycetes</taxon>
        <taxon>Eurotiomycetidae</taxon>
        <taxon>Eurotiales</taxon>
        <taxon>Aspergillaceae</taxon>
        <taxon>Aspergillus</taxon>
        <taxon>Aspergillus subgen. Circumdati</taxon>
    </lineage>
</organism>
<feature type="region of interest" description="Disordered" evidence="1">
    <location>
        <begin position="1"/>
        <end position="24"/>
    </location>
</feature>
<sequence>MSQDIHRTVDPAILADSTPENSDGDSIYTVESDLTSISSSILNYEYKNGRRYHAYQAGSYVLPNDEEEQDRMDLLHHIYNLVLDGQLHSAPIGEHPQRVLDLGTGTGIWAVDFADHYASADVTGNDLSAIQPKWTPPNCQFEVDDFEAEWTYSRPFDYIHGRELAGAVSNFGRLTKQAYANLKPGGYFEVQSFRIEVFSDDGTLDKAPYTKQLVSLLQEASAKFGKPMAEMDSWPEELAKAGFKDVNCRVVKVPFNPWPKDPKQKEIGRFFQVQQAQGIQSYAPELLTKVLGWSSNEVAVLVAHAKKELRDTSVHQYGKLYLVYGQKP</sequence>
<dbReference type="Gene3D" id="3.40.50.150">
    <property type="entry name" value="Vaccinia Virus protein VP39"/>
    <property type="match status" value="1"/>
</dbReference>
<dbReference type="InterPro" id="IPR029063">
    <property type="entry name" value="SAM-dependent_MTases_sf"/>
</dbReference>
<keyword evidence="2" id="KW-0808">Transferase</keyword>
<dbReference type="PANTHER" id="PTHR43591:SF24">
    <property type="entry name" value="2-METHOXY-6-POLYPRENYL-1,4-BENZOQUINOL METHYLASE, MITOCHONDRIAL"/>
    <property type="match status" value="1"/>
</dbReference>
<comment type="caution">
    <text evidence="2">The sequence shown here is derived from an EMBL/GenBank/DDBJ whole genome shotgun (WGS) entry which is preliminary data.</text>
</comment>
<dbReference type="RefSeq" id="XP_024697386.1">
    <property type="nucleotide sequence ID" value="XM_024836443.1"/>
</dbReference>
<keyword evidence="2" id="KW-0489">Methyltransferase</keyword>
<dbReference type="CDD" id="cd02440">
    <property type="entry name" value="AdoMet_MTases"/>
    <property type="match status" value="1"/>
</dbReference>
<dbReference type="GeneID" id="36543967"/>
<accession>A0A2I1DFY8</accession>
<name>A0A2I1DFY8_ASPC2</name>
<evidence type="ECO:0000313" key="2">
    <source>
        <dbReference type="EMBL" id="PKY08792.1"/>
    </source>
</evidence>
<dbReference type="OrthoDB" id="2013972at2759"/>
<gene>
    <name evidence="2" type="ORF">P168DRAFT_286865</name>
</gene>
<protein>
    <submittedName>
        <fullName evidence="2">UMTA methyltransferase family protein</fullName>
    </submittedName>
</protein>
<dbReference type="PANTHER" id="PTHR43591">
    <property type="entry name" value="METHYLTRANSFERASE"/>
    <property type="match status" value="1"/>
</dbReference>
<proteinExistence type="predicted"/>
<dbReference type="VEuPathDB" id="FungiDB:P168DRAFT_286865"/>
<dbReference type="Proteomes" id="UP000234254">
    <property type="component" value="Unassembled WGS sequence"/>
</dbReference>
<dbReference type="Pfam" id="PF13489">
    <property type="entry name" value="Methyltransf_23"/>
    <property type="match status" value="1"/>
</dbReference>
<dbReference type="GO" id="GO:0032259">
    <property type="term" value="P:methylation"/>
    <property type="evidence" value="ECO:0007669"/>
    <property type="project" value="UniProtKB-KW"/>
</dbReference>
<reference evidence="2" key="1">
    <citation type="submission" date="2016-12" db="EMBL/GenBank/DDBJ databases">
        <title>The genomes of Aspergillus section Nigri reveals drivers in fungal speciation.</title>
        <authorList>
            <consortium name="DOE Joint Genome Institute"/>
            <person name="Vesth T.C."/>
            <person name="Nybo J."/>
            <person name="Theobald S."/>
            <person name="Brandl J."/>
            <person name="Frisvad J.C."/>
            <person name="Nielsen K.F."/>
            <person name="Lyhne E.K."/>
            <person name="Kogle M.E."/>
            <person name="Kuo A."/>
            <person name="Riley R."/>
            <person name="Clum A."/>
            <person name="Nolan M."/>
            <person name="Lipzen A."/>
            <person name="Salamov A."/>
            <person name="Henrissat B."/>
            <person name="Wiebenga A."/>
            <person name="De vries R.P."/>
            <person name="Grigoriev I.V."/>
            <person name="Mortensen U.H."/>
            <person name="Andersen M.R."/>
            <person name="Baker S.E."/>
        </authorList>
    </citation>
    <scope>NUCLEOTIDE SEQUENCE</scope>
    <source>
        <strain evidence="2">IBT 28561</strain>
    </source>
</reference>